<dbReference type="Pfam" id="PF09588">
    <property type="entry name" value="YqaJ"/>
    <property type="match status" value="1"/>
</dbReference>
<accession>A0A0J1IAQ0</accession>
<dbReference type="PANTHER" id="PTHR46609">
    <property type="entry name" value="EXONUCLEASE, PHAGE-TYPE/RECB, C-TERMINAL DOMAIN-CONTAINING PROTEIN"/>
    <property type="match status" value="1"/>
</dbReference>
<dbReference type="AlphaFoldDB" id="A0A0J1IAQ0"/>
<protein>
    <recommendedName>
        <fullName evidence="1">YqaJ viral recombinase domain-containing protein</fullName>
    </recommendedName>
</protein>
<dbReference type="SUPFAM" id="SSF52980">
    <property type="entry name" value="Restriction endonuclease-like"/>
    <property type="match status" value="1"/>
</dbReference>
<dbReference type="InterPro" id="IPR019080">
    <property type="entry name" value="YqaJ_viral_recombinase"/>
</dbReference>
<dbReference type="InterPro" id="IPR017482">
    <property type="entry name" value="Lambda-type_endonuclease"/>
</dbReference>
<dbReference type="InterPro" id="IPR011335">
    <property type="entry name" value="Restrct_endonuc-II-like"/>
</dbReference>
<name>A0A0J1IAQ0_NIACI</name>
<gene>
    <name evidence="2" type="ORF">ABW02_20175</name>
</gene>
<reference evidence="2 3" key="1">
    <citation type="submission" date="2015-05" db="EMBL/GenBank/DDBJ databases">
        <title>Whole genome sequence and identification of bacterial endophytes from Costus igneus.</title>
        <authorList>
            <person name="Lee Y.P."/>
            <person name="Gan H.M."/>
            <person name="Eng W."/>
            <person name="Wheatley M.S."/>
            <person name="Caraballo A."/>
            <person name="Polter S."/>
            <person name="Savka M.A."/>
            <person name="Hudson A.O."/>
        </authorList>
    </citation>
    <scope>NUCLEOTIDE SEQUENCE [LARGE SCALE GENOMIC DNA]</scope>
    <source>
        <strain evidence="2 3">RIT379</strain>
    </source>
</reference>
<dbReference type="InterPro" id="IPR051703">
    <property type="entry name" value="NF-kappa-B_Signaling_Reg"/>
</dbReference>
<dbReference type="Proteomes" id="UP000036045">
    <property type="component" value="Unassembled WGS sequence"/>
</dbReference>
<evidence type="ECO:0000313" key="2">
    <source>
        <dbReference type="EMBL" id="KLV23049.1"/>
    </source>
</evidence>
<evidence type="ECO:0000313" key="3">
    <source>
        <dbReference type="Proteomes" id="UP000036045"/>
    </source>
</evidence>
<comment type="caution">
    <text evidence="2">The sequence shown here is derived from an EMBL/GenBank/DDBJ whole genome shotgun (WGS) entry which is preliminary data.</text>
</comment>
<dbReference type="InterPro" id="IPR011604">
    <property type="entry name" value="PDDEXK-like_dom_sf"/>
</dbReference>
<dbReference type="Gene3D" id="3.90.320.10">
    <property type="match status" value="1"/>
</dbReference>
<feature type="domain" description="YqaJ viral recombinase" evidence="1">
    <location>
        <begin position="17"/>
        <end position="152"/>
    </location>
</feature>
<dbReference type="PATRIC" id="fig|1397.4.peg.2787"/>
<dbReference type="PANTHER" id="PTHR46609:SF6">
    <property type="entry name" value="EXONUCLEASE, PHAGE-TYPE_RECB, C-TERMINAL DOMAIN-CONTAINING PROTEIN-RELATED"/>
    <property type="match status" value="1"/>
</dbReference>
<organism evidence="2 3">
    <name type="scientific">Niallia circulans</name>
    <name type="common">Bacillus circulans</name>
    <dbReference type="NCBI Taxonomy" id="1397"/>
    <lineage>
        <taxon>Bacteria</taxon>
        <taxon>Bacillati</taxon>
        <taxon>Bacillota</taxon>
        <taxon>Bacilli</taxon>
        <taxon>Bacillales</taxon>
        <taxon>Bacillaceae</taxon>
        <taxon>Niallia</taxon>
    </lineage>
</organism>
<dbReference type="OrthoDB" id="46225at2"/>
<keyword evidence="3" id="KW-1185">Reference proteome</keyword>
<dbReference type="RefSeq" id="WP_047944064.1">
    <property type="nucleotide sequence ID" value="NZ_LDPH01000027.1"/>
</dbReference>
<sequence length="315" mass="36363">MAINENAIPTKEMSRHEWLLARTKGIGGSDAGIILGLNKYRTAFELWLEKTGQVEPIEISNEAIYWGNEMENVVAKEFVKRTEKKVRRTNFMYSHPDYPFITANIDRMVVGESAILECKTASAYLAKEWEADEIPATYLVQVQHYLGVTGKEKGYIAVLVGGNKFIWKEIERDEELIQMIFEAERHFWEHHVQQGNPPELDGSSAAEQYLKEKYDKAEKDKEIILPADYKSLLEQYEKIKSDEKLVKTAKTEIENKIKAELKDAETGIVDSYIVSWKNQVQNRVDTKTLKEKYPDVYKNVLKPSSFRKFAVKEAK</sequence>
<evidence type="ECO:0000259" key="1">
    <source>
        <dbReference type="Pfam" id="PF09588"/>
    </source>
</evidence>
<dbReference type="EMBL" id="LDPH01000027">
    <property type="protein sequence ID" value="KLV23049.1"/>
    <property type="molecule type" value="Genomic_DNA"/>
</dbReference>
<proteinExistence type="predicted"/>
<dbReference type="NCBIfam" id="TIGR03033">
    <property type="entry name" value="phage_rel_nuc"/>
    <property type="match status" value="1"/>
</dbReference>